<dbReference type="EMBL" id="JAKNCJ010000001">
    <property type="protein sequence ID" value="MCL6422557.1"/>
    <property type="molecule type" value="Genomic_DNA"/>
</dbReference>
<name>A0ABT0QY24_9MICO</name>
<feature type="compositionally biased region" description="Polar residues" evidence="1">
    <location>
        <begin position="1"/>
        <end position="15"/>
    </location>
</feature>
<protein>
    <submittedName>
        <fullName evidence="2">DinB family protein</fullName>
    </submittedName>
</protein>
<gene>
    <name evidence="2" type="ORF">Bequi_04015</name>
</gene>
<evidence type="ECO:0000313" key="3">
    <source>
        <dbReference type="Proteomes" id="UP001203761"/>
    </source>
</evidence>
<reference evidence="2" key="1">
    <citation type="submission" date="2022-02" db="EMBL/GenBank/DDBJ databases">
        <authorList>
            <person name="Lee M."/>
            <person name="Kim S.-J."/>
            <person name="Jung M.-Y."/>
        </authorList>
    </citation>
    <scope>NUCLEOTIDE SEQUENCE</scope>
    <source>
        <strain evidence="2">JHP9</strain>
    </source>
</reference>
<dbReference type="Proteomes" id="UP001203761">
    <property type="component" value="Unassembled WGS sequence"/>
</dbReference>
<accession>A0ABT0QY24</accession>
<dbReference type="Gene3D" id="1.20.120.450">
    <property type="entry name" value="dinb family like domain"/>
    <property type="match status" value="1"/>
</dbReference>
<proteinExistence type="predicted"/>
<keyword evidence="3" id="KW-1185">Reference proteome</keyword>
<dbReference type="InterPro" id="IPR034660">
    <property type="entry name" value="DinB/YfiT-like"/>
</dbReference>
<feature type="compositionally biased region" description="Low complexity" evidence="1">
    <location>
        <begin position="16"/>
        <end position="28"/>
    </location>
</feature>
<evidence type="ECO:0000313" key="2">
    <source>
        <dbReference type="EMBL" id="MCL6422557.1"/>
    </source>
</evidence>
<evidence type="ECO:0000256" key="1">
    <source>
        <dbReference type="SAM" id="MobiDB-lite"/>
    </source>
</evidence>
<organism evidence="2 3">
    <name type="scientific">Brachybacterium equifaecis</name>
    <dbReference type="NCBI Taxonomy" id="2910770"/>
    <lineage>
        <taxon>Bacteria</taxon>
        <taxon>Bacillati</taxon>
        <taxon>Actinomycetota</taxon>
        <taxon>Actinomycetes</taxon>
        <taxon>Micrococcales</taxon>
        <taxon>Dermabacteraceae</taxon>
        <taxon>Brachybacterium</taxon>
    </lineage>
</organism>
<sequence length="206" mass="22288">MTSNDTASNDVTSNGAAAHDPAAHDPAAAASAPILQGIADTRNGGPMLGSERAVLDAWLEEYRLNVLLKIDGLTAEQLAACPIPPSNLSLLGIIRHLTEVDTYWLREVLHGEETPDLYSTREQPDGDFENASAQTAAADVETFRRETARAAEAAATWTDLDGPVAGLRHGEQLNLRWILTHLIEEYARHLGHMDLLREAIDGVTGY</sequence>
<feature type="region of interest" description="Disordered" evidence="1">
    <location>
        <begin position="1"/>
        <end position="28"/>
    </location>
</feature>
<dbReference type="InterPro" id="IPR007061">
    <property type="entry name" value="MST-like"/>
</dbReference>
<comment type="caution">
    <text evidence="2">The sequence shown here is derived from an EMBL/GenBank/DDBJ whole genome shotgun (WGS) entry which is preliminary data.</text>
</comment>
<dbReference type="SUPFAM" id="SSF109854">
    <property type="entry name" value="DinB/YfiT-like putative metalloenzymes"/>
    <property type="match status" value="1"/>
</dbReference>
<dbReference type="Pfam" id="PF04978">
    <property type="entry name" value="MST"/>
    <property type="match status" value="1"/>
</dbReference>
<dbReference type="RefSeq" id="WP_249736653.1">
    <property type="nucleotide sequence ID" value="NZ_JAKNCJ010000001.1"/>
</dbReference>